<feature type="compositionally biased region" description="Basic and acidic residues" evidence="1">
    <location>
        <begin position="55"/>
        <end position="69"/>
    </location>
</feature>
<dbReference type="Proteomes" id="UP000238274">
    <property type="component" value="Unassembled WGS sequence"/>
</dbReference>
<keyword evidence="4" id="KW-1185">Reference proteome</keyword>
<reference evidence="4" key="2">
    <citation type="journal article" date="2018" name="BMC Genomics">
        <title>Genomic insights into host adaptation between the wheat stripe rust pathogen (Puccinia striiformis f. sp. tritici) and the barley stripe rust pathogen (Puccinia striiformis f. sp. hordei).</title>
        <authorList>
            <person name="Xia C."/>
            <person name="Wang M."/>
            <person name="Yin C."/>
            <person name="Cornejo O.E."/>
            <person name="Hulbert S.H."/>
            <person name="Chen X."/>
        </authorList>
    </citation>
    <scope>NUCLEOTIDE SEQUENCE [LARGE SCALE GENOMIC DNA]</scope>
    <source>
        <strain evidence="4">93TX-2</strain>
    </source>
</reference>
<organism evidence="3 4">
    <name type="scientific">Puccinia striiformis</name>
    <dbReference type="NCBI Taxonomy" id="27350"/>
    <lineage>
        <taxon>Eukaryota</taxon>
        <taxon>Fungi</taxon>
        <taxon>Dikarya</taxon>
        <taxon>Basidiomycota</taxon>
        <taxon>Pucciniomycotina</taxon>
        <taxon>Pucciniomycetes</taxon>
        <taxon>Pucciniales</taxon>
        <taxon>Pucciniaceae</taxon>
        <taxon>Puccinia</taxon>
    </lineage>
</organism>
<comment type="caution">
    <text evidence="3">The sequence shown here is derived from an EMBL/GenBank/DDBJ whole genome shotgun (WGS) entry which is preliminary data.</text>
</comment>
<name>A0A2S4WA93_9BASI</name>
<reference evidence="3 4" key="1">
    <citation type="submission" date="2017-12" db="EMBL/GenBank/DDBJ databases">
        <title>Gene loss provides genomic basis for host adaptation in cereal stripe rust fungi.</title>
        <authorList>
            <person name="Xia C."/>
        </authorList>
    </citation>
    <scope>NUCLEOTIDE SEQUENCE [LARGE SCALE GENOMIC DNA]</scope>
    <source>
        <strain evidence="3 4">93TX-2</strain>
    </source>
</reference>
<gene>
    <name evidence="3" type="ORF">PSHT_05446</name>
</gene>
<keyword evidence="2" id="KW-0732">Signal</keyword>
<dbReference type="EMBL" id="PKSM01000061">
    <property type="protein sequence ID" value="POW18695.1"/>
    <property type="molecule type" value="Genomic_DNA"/>
</dbReference>
<feature type="region of interest" description="Disordered" evidence="1">
    <location>
        <begin position="26"/>
        <end position="108"/>
    </location>
</feature>
<dbReference type="VEuPathDB" id="FungiDB:PSHT_05446"/>
<feature type="compositionally biased region" description="Polar residues" evidence="1">
    <location>
        <begin position="94"/>
        <end position="108"/>
    </location>
</feature>
<reference evidence="4" key="3">
    <citation type="journal article" date="2018" name="Mol. Plant Microbe Interact.">
        <title>Genome sequence resources for the wheat stripe rust pathogen (Puccinia striiformis f. sp. tritici) and the barley stripe rust pathogen (Puccinia striiformis f. sp. hordei).</title>
        <authorList>
            <person name="Xia C."/>
            <person name="Wang M."/>
            <person name="Yin C."/>
            <person name="Cornejo O.E."/>
            <person name="Hulbert S.H."/>
            <person name="Chen X."/>
        </authorList>
    </citation>
    <scope>NUCLEOTIDE SEQUENCE [LARGE SCALE GENOMIC DNA]</scope>
    <source>
        <strain evidence="4">93TX-2</strain>
    </source>
</reference>
<evidence type="ECO:0000256" key="2">
    <source>
        <dbReference type="SAM" id="SignalP"/>
    </source>
</evidence>
<evidence type="ECO:0000313" key="3">
    <source>
        <dbReference type="EMBL" id="POW18695.1"/>
    </source>
</evidence>
<feature type="signal peptide" evidence="2">
    <location>
        <begin position="1"/>
        <end position="19"/>
    </location>
</feature>
<evidence type="ECO:0000313" key="4">
    <source>
        <dbReference type="Proteomes" id="UP000238274"/>
    </source>
</evidence>
<dbReference type="AlphaFoldDB" id="A0A2S4WA93"/>
<feature type="compositionally biased region" description="Low complexity" evidence="1">
    <location>
        <begin position="43"/>
        <end position="52"/>
    </location>
</feature>
<sequence>MIFGLFLPFILVIGQYTIAPEIPMSGPVSKHPPPRINPSTEMSGLSLPSSSSNKPKFDEKLSREAEHRISIPSSAFKHEPSRDTGLARPEFNSRIPQSTFTPTHRSGSMQTYHRGVCKLNHRGKEFVWEYFANFPVKQKLPL</sequence>
<protein>
    <submittedName>
        <fullName evidence="3">Uncharacterized protein</fullName>
    </submittedName>
</protein>
<proteinExistence type="predicted"/>
<accession>A0A2S4WA93</accession>
<dbReference type="VEuPathDB" id="FungiDB:PSTT_17080"/>
<feature type="chain" id="PRO_5015447331" evidence="2">
    <location>
        <begin position="20"/>
        <end position="142"/>
    </location>
</feature>
<evidence type="ECO:0000256" key="1">
    <source>
        <dbReference type="SAM" id="MobiDB-lite"/>
    </source>
</evidence>